<sequence length="184" mass="19308">MKLLAISTLVSVAIAQASVDSRILAIQSSEYERYQEIMNYIIGNFQSLDPETYDMITSILGNTVFPTAYDPEFISSYYNALPTDFIIYVDEAKPTDLASTPITASATDSATVWPQQTPSSISSSSSSSLYSSSTSATDTLSAKTSPTSSSSSSSSSSPSVSSASTLAKLSIAGISFVGLLTALI</sequence>
<feature type="compositionally biased region" description="Low complexity" evidence="1">
    <location>
        <begin position="117"/>
        <end position="161"/>
    </location>
</feature>
<protein>
    <submittedName>
        <fullName evidence="3">Uncharacterized protein</fullName>
    </submittedName>
</protein>
<dbReference type="AlphaFoldDB" id="A0A1R1XL91"/>
<name>A0A1R1XL91_9FUNG</name>
<dbReference type="EMBL" id="LSSM01004277">
    <property type="protein sequence ID" value="OMJ15387.1"/>
    <property type="molecule type" value="Genomic_DNA"/>
</dbReference>
<reference evidence="4" key="1">
    <citation type="submission" date="2017-01" db="EMBL/GenBank/DDBJ databases">
        <authorList>
            <person name="Wang Y."/>
            <person name="White M."/>
            <person name="Kvist S."/>
            <person name="Moncalvo J.-M."/>
        </authorList>
    </citation>
    <scope>NUCLEOTIDE SEQUENCE [LARGE SCALE GENOMIC DNA]</scope>
    <source>
        <strain evidence="4">ID-206-W2</strain>
    </source>
</reference>
<dbReference type="OrthoDB" id="5683956at2759"/>
<gene>
    <name evidence="3" type="ORF">AYI69_g8209</name>
</gene>
<keyword evidence="2" id="KW-0732">Signal</keyword>
<feature type="region of interest" description="Disordered" evidence="1">
    <location>
        <begin position="109"/>
        <end position="161"/>
    </location>
</feature>
<accession>A0A1R1XL91</accession>
<evidence type="ECO:0000313" key="3">
    <source>
        <dbReference type="EMBL" id="OMJ15387.1"/>
    </source>
</evidence>
<proteinExistence type="predicted"/>
<evidence type="ECO:0000256" key="1">
    <source>
        <dbReference type="SAM" id="MobiDB-lite"/>
    </source>
</evidence>
<feature type="signal peptide" evidence="2">
    <location>
        <begin position="1"/>
        <end position="15"/>
    </location>
</feature>
<evidence type="ECO:0000313" key="4">
    <source>
        <dbReference type="Proteomes" id="UP000187429"/>
    </source>
</evidence>
<keyword evidence="4" id="KW-1185">Reference proteome</keyword>
<comment type="caution">
    <text evidence="3">The sequence shown here is derived from an EMBL/GenBank/DDBJ whole genome shotgun (WGS) entry which is preliminary data.</text>
</comment>
<evidence type="ECO:0000256" key="2">
    <source>
        <dbReference type="SAM" id="SignalP"/>
    </source>
</evidence>
<feature type="chain" id="PRO_5012051332" evidence="2">
    <location>
        <begin position="16"/>
        <end position="184"/>
    </location>
</feature>
<dbReference type="Proteomes" id="UP000187429">
    <property type="component" value="Unassembled WGS sequence"/>
</dbReference>
<organism evidence="3 4">
    <name type="scientific">Smittium culicis</name>
    <dbReference type="NCBI Taxonomy" id="133412"/>
    <lineage>
        <taxon>Eukaryota</taxon>
        <taxon>Fungi</taxon>
        <taxon>Fungi incertae sedis</taxon>
        <taxon>Zoopagomycota</taxon>
        <taxon>Kickxellomycotina</taxon>
        <taxon>Harpellomycetes</taxon>
        <taxon>Harpellales</taxon>
        <taxon>Legeriomycetaceae</taxon>
        <taxon>Smittium</taxon>
    </lineage>
</organism>